<feature type="domain" description="AB hydrolase-1" evidence="1">
    <location>
        <begin position="18"/>
        <end position="252"/>
    </location>
</feature>
<dbReference type="GO" id="GO:0016020">
    <property type="term" value="C:membrane"/>
    <property type="evidence" value="ECO:0007669"/>
    <property type="project" value="TreeGrafter"/>
</dbReference>
<dbReference type="PRINTS" id="PR00412">
    <property type="entry name" value="EPOXHYDRLASE"/>
</dbReference>
<dbReference type="InterPro" id="IPR029058">
    <property type="entry name" value="AB_hydrolase_fold"/>
</dbReference>
<dbReference type="InterPro" id="IPR050266">
    <property type="entry name" value="AB_hydrolase_sf"/>
</dbReference>
<sequence>MTRLHVHRYGPTGPLRLLALHGLTGHGKRWAPLATQHLPEIAVAAPDLIGHGRSTWDAPWTIEANVAALTELIERDAERPVVIVAHSFGCALAMHLAAAHPDQVAALVLLDPAIGLDGGWMREIADAMLASPDYADPTEARAAKTNGSWADVDPAVVDDELDEHLVALPGGRYGWRISMPAMMSYWSELARDIVLPPNGIGTTVVRAAWTSPCYVTERLTTALAERLGSDFRLATFECDHMVAETKPAEVAALIRERMI</sequence>
<evidence type="ECO:0000259" key="1">
    <source>
        <dbReference type="Pfam" id="PF12697"/>
    </source>
</evidence>
<dbReference type="InterPro" id="IPR000639">
    <property type="entry name" value="Epox_hydrolase-like"/>
</dbReference>
<dbReference type="RefSeq" id="WP_232064760.1">
    <property type="nucleotide sequence ID" value="NZ_AP022569.1"/>
</dbReference>
<dbReference type="InterPro" id="IPR000073">
    <property type="entry name" value="AB_hydrolase_1"/>
</dbReference>
<gene>
    <name evidence="2" type="primary">lipV</name>
    <name evidence="2" type="ORF">MCOO_45390</name>
</gene>
<protein>
    <submittedName>
        <fullName evidence="2">Lipase LipV</fullName>
    </submittedName>
</protein>
<keyword evidence="3" id="KW-1185">Reference proteome</keyword>
<dbReference type="PRINTS" id="PR00111">
    <property type="entry name" value="ABHYDROLASE"/>
</dbReference>
<dbReference type="Proteomes" id="UP000465866">
    <property type="component" value="Chromosome"/>
</dbReference>
<dbReference type="AlphaFoldDB" id="A0A7I7L372"/>
<evidence type="ECO:0000313" key="2">
    <source>
        <dbReference type="EMBL" id="BBX48524.1"/>
    </source>
</evidence>
<proteinExistence type="predicted"/>
<evidence type="ECO:0000313" key="3">
    <source>
        <dbReference type="Proteomes" id="UP000465866"/>
    </source>
</evidence>
<reference evidence="2 3" key="1">
    <citation type="journal article" date="2019" name="Emerg. Microbes Infect.">
        <title>Comprehensive subspecies identification of 175 nontuberculous mycobacteria species based on 7547 genomic profiles.</title>
        <authorList>
            <person name="Matsumoto Y."/>
            <person name="Kinjo T."/>
            <person name="Motooka D."/>
            <person name="Nabeya D."/>
            <person name="Jung N."/>
            <person name="Uechi K."/>
            <person name="Horii T."/>
            <person name="Iida T."/>
            <person name="Fujita J."/>
            <person name="Nakamura S."/>
        </authorList>
    </citation>
    <scope>NUCLEOTIDE SEQUENCE [LARGE SCALE GENOMIC DNA]</scope>
    <source>
        <strain evidence="2 3">JCM 12404</strain>
    </source>
</reference>
<organism evidence="2 3">
    <name type="scientific">Mycobacterium cookii</name>
    <dbReference type="NCBI Taxonomy" id="1775"/>
    <lineage>
        <taxon>Bacteria</taxon>
        <taxon>Bacillati</taxon>
        <taxon>Actinomycetota</taxon>
        <taxon>Actinomycetes</taxon>
        <taxon>Mycobacteriales</taxon>
        <taxon>Mycobacteriaceae</taxon>
        <taxon>Mycobacterium</taxon>
    </lineage>
</organism>
<name>A0A7I7L372_9MYCO</name>
<dbReference type="SUPFAM" id="SSF53474">
    <property type="entry name" value="alpha/beta-Hydrolases"/>
    <property type="match status" value="1"/>
</dbReference>
<dbReference type="PANTHER" id="PTHR43798">
    <property type="entry name" value="MONOACYLGLYCEROL LIPASE"/>
    <property type="match status" value="1"/>
</dbReference>
<dbReference type="EMBL" id="AP022569">
    <property type="protein sequence ID" value="BBX48524.1"/>
    <property type="molecule type" value="Genomic_DNA"/>
</dbReference>
<dbReference type="Gene3D" id="3.40.50.1820">
    <property type="entry name" value="alpha/beta hydrolase"/>
    <property type="match status" value="1"/>
</dbReference>
<dbReference type="GO" id="GO:0003824">
    <property type="term" value="F:catalytic activity"/>
    <property type="evidence" value="ECO:0007669"/>
    <property type="project" value="InterPro"/>
</dbReference>
<dbReference type="KEGG" id="mcoo:MCOO_45390"/>
<accession>A0A7I7L372</accession>
<dbReference type="PANTHER" id="PTHR43798:SF33">
    <property type="entry name" value="HYDROLASE, PUTATIVE (AFU_ORTHOLOGUE AFUA_2G14860)-RELATED"/>
    <property type="match status" value="1"/>
</dbReference>
<dbReference type="Pfam" id="PF12697">
    <property type="entry name" value="Abhydrolase_6"/>
    <property type="match status" value="1"/>
</dbReference>